<keyword evidence="1" id="KW-0732">Signal</keyword>
<keyword evidence="5" id="KW-1185">Reference proteome</keyword>
<dbReference type="SUPFAM" id="SSF56968">
    <property type="entry name" value="Lipovitellin-phosvitin complex, beta-sheet shell regions"/>
    <property type="match status" value="1"/>
</dbReference>
<keyword evidence="2" id="KW-0758">Storage protein</keyword>
<dbReference type="InterPro" id="IPR050733">
    <property type="entry name" value="Vitellogenin/Apolipophorin"/>
</dbReference>
<dbReference type="PANTHER" id="PTHR23345">
    <property type="entry name" value="VITELLOGENIN-RELATED"/>
    <property type="match status" value="1"/>
</dbReference>
<organism evidence="6">
    <name type="scientific">Onchocerca flexuosa</name>
    <dbReference type="NCBI Taxonomy" id="387005"/>
    <lineage>
        <taxon>Eukaryota</taxon>
        <taxon>Metazoa</taxon>
        <taxon>Ecdysozoa</taxon>
        <taxon>Nematoda</taxon>
        <taxon>Chromadorea</taxon>
        <taxon>Rhabditida</taxon>
        <taxon>Spirurina</taxon>
        <taxon>Spiruromorpha</taxon>
        <taxon>Filarioidea</taxon>
        <taxon>Onchocercidae</taxon>
        <taxon>Onchocerca</taxon>
    </lineage>
</organism>
<dbReference type="PANTHER" id="PTHR23345:SF15">
    <property type="entry name" value="VITELLOGENIN 1-RELATED"/>
    <property type="match status" value="1"/>
</dbReference>
<accession>A0A183HQL5</accession>
<evidence type="ECO:0000256" key="1">
    <source>
        <dbReference type="ARBA" id="ARBA00022729"/>
    </source>
</evidence>
<dbReference type="Gene3D" id="2.30.230.10">
    <property type="entry name" value="Lipovitellin, beta-sheet shell regions, chain A"/>
    <property type="match status" value="1"/>
</dbReference>
<dbReference type="AlphaFoldDB" id="A0A183HQL5"/>
<dbReference type="WBParaSite" id="OFLC_0000977601-mRNA-1">
    <property type="protein sequence ID" value="OFLC_0000977601-mRNA-1"/>
    <property type="gene ID" value="OFLC_0000977601"/>
</dbReference>
<evidence type="ECO:0000313" key="5">
    <source>
        <dbReference type="Proteomes" id="UP000267606"/>
    </source>
</evidence>
<dbReference type="Pfam" id="PF01347">
    <property type="entry name" value="Vitellogenin_N"/>
    <property type="match status" value="1"/>
</dbReference>
<gene>
    <name evidence="4" type="ORF">OFLC_LOCUS9777</name>
</gene>
<protein>
    <submittedName>
        <fullName evidence="6">Vitellogenin domain-containing protein</fullName>
    </submittedName>
</protein>
<name>A0A183HQL5_9BILA</name>
<feature type="domain" description="Vitellogenin" evidence="3">
    <location>
        <begin position="20"/>
        <end position="109"/>
    </location>
</feature>
<evidence type="ECO:0000259" key="3">
    <source>
        <dbReference type="Pfam" id="PF01347"/>
    </source>
</evidence>
<dbReference type="GO" id="GO:0005319">
    <property type="term" value="F:lipid transporter activity"/>
    <property type="evidence" value="ECO:0007669"/>
    <property type="project" value="InterPro"/>
</dbReference>
<dbReference type="STRING" id="387005.A0A183HQL5"/>
<dbReference type="InterPro" id="IPR001747">
    <property type="entry name" value="Vitellogenin_N"/>
</dbReference>
<dbReference type="InterPro" id="IPR015819">
    <property type="entry name" value="Lipid_transp_b-sht_shell"/>
</dbReference>
<evidence type="ECO:0000313" key="6">
    <source>
        <dbReference type="WBParaSite" id="OFLC_0000977601-mRNA-1"/>
    </source>
</evidence>
<sequence>MQLTRTSLRGMDVGNEWSHILERSSLRFAFDDGEVKAVCPHDGDPTWAVNIKRAILSAFQTKLEGARETDIYGDCPVTIEKRKSNEMLNLKTTKQLNACYREHDIAGIRAVPYRLESKIQVAPVMETKQTCERQIINYNLQQVNCTIAINEKLMT</sequence>
<proteinExistence type="predicted"/>
<evidence type="ECO:0000313" key="4">
    <source>
        <dbReference type="EMBL" id="VDO63167.1"/>
    </source>
</evidence>
<dbReference type="EMBL" id="UZAJ01012343">
    <property type="protein sequence ID" value="VDO63167.1"/>
    <property type="molecule type" value="Genomic_DNA"/>
</dbReference>
<evidence type="ECO:0000256" key="2">
    <source>
        <dbReference type="ARBA" id="ARBA00022761"/>
    </source>
</evidence>
<reference evidence="4 5" key="2">
    <citation type="submission" date="2018-11" db="EMBL/GenBank/DDBJ databases">
        <authorList>
            <consortium name="Pathogen Informatics"/>
        </authorList>
    </citation>
    <scope>NUCLEOTIDE SEQUENCE [LARGE SCALE GENOMIC DNA]</scope>
</reference>
<reference evidence="6" key="1">
    <citation type="submission" date="2016-06" db="UniProtKB">
        <authorList>
            <consortium name="WormBaseParasite"/>
        </authorList>
    </citation>
    <scope>IDENTIFICATION</scope>
</reference>
<dbReference type="Proteomes" id="UP000267606">
    <property type="component" value="Unassembled WGS sequence"/>
</dbReference>
<dbReference type="InterPro" id="IPR015816">
    <property type="entry name" value="Vitellinogen_b-sht_N"/>
</dbReference>